<feature type="domain" description="Recombinase" evidence="2">
    <location>
        <begin position="172"/>
        <end position="311"/>
    </location>
</feature>
<protein>
    <submittedName>
        <fullName evidence="3">Recombinase family protein</fullName>
    </submittedName>
</protein>
<dbReference type="InterPro" id="IPR038109">
    <property type="entry name" value="DNA_bind_recomb_sf"/>
</dbReference>
<reference evidence="3" key="1">
    <citation type="submission" date="2022-05" db="EMBL/GenBank/DDBJ databases">
        <authorList>
            <person name="Pankratov T."/>
        </authorList>
    </citation>
    <scope>NUCLEOTIDE SEQUENCE</scope>
    <source>
        <strain evidence="3">BP6-180914</strain>
    </source>
</reference>
<dbReference type="Proteomes" id="UP001165667">
    <property type="component" value="Unassembled WGS sequence"/>
</dbReference>
<dbReference type="Pfam" id="PF07508">
    <property type="entry name" value="Recombinase"/>
    <property type="match status" value="1"/>
</dbReference>
<accession>A0AA42CS75</accession>
<proteinExistence type="predicted"/>
<gene>
    <name evidence="3" type="ORF">M8523_35810</name>
</gene>
<sequence>MHSELITQDHLARRALIYIRQSTAHQVLSNGESTRLQYALRQRAVDLGWHEADVEVIDQDLGESGTTAVNRSGFKDLLAQVGLGEIGIILSYEVTRLTRNCSDWYPLLDLCGYRHCLIADRDGVYDPATDNGRLLLGLKGTISEVEMHTLRGRLTAGLLAKAGRGELALPLPVGLERDPSGVVVITPDREVEARLRLVFATFLERRSAQAVLRVFLARGLTLPRREGPQGGLCWRAPTKHAICRILTNPAYAGAFVYGRTACAQPPDGSRAKVRKRPRSEWRIVVPNRYPHYIDWDTHEAIVARLEDNHANYRRLGTRGPPRDGAAMLHGLVHCGACGRKMTVQYHNRPRYLCRSLEQDRGLPRCQNVLASPIDALVVAAFLEAVAPAEMDAFERAEATRRENDAAMRQAAAQQVERLRYRALLAERQFDKVDPDNRLVAAELERRWEAALLDLRAGEEALAKGMREAERGVATGPAGSSQPELRAALTEIRETLPLLWTDPRLAPGQRKALLRCLVDKVVLERTAVDRVAVRVVWAGGDWSEFLADTGGHALRELSGIGVIERLVAELARAGVSDAAIAEALEVRGHHLDNGRPVLLSTIRKLRLAQGIRYRPEMRRRVAGALTVPDVAEIIGVSQAWLHHRIRRGKIRLTLDPQHHMYLFPTSQAVLDALRQLVDSRVTTVDLTHSAPN</sequence>
<organism evidence="3 4">
    <name type="scientific">Lichenifustis flavocetrariae</name>
    <dbReference type="NCBI Taxonomy" id="2949735"/>
    <lineage>
        <taxon>Bacteria</taxon>
        <taxon>Pseudomonadati</taxon>
        <taxon>Pseudomonadota</taxon>
        <taxon>Alphaproteobacteria</taxon>
        <taxon>Hyphomicrobiales</taxon>
        <taxon>Lichenihabitantaceae</taxon>
        <taxon>Lichenifustis</taxon>
    </lineage>
</organism>
<evidence type="ECO:0000259" key="1">
    <source>
        <dbReference type="PROSITE" id="PS51736"/>
    </source>
</evidence>
<dbReference type="SMART" id="SM00857">
    <property type="entry name" value="Resolvase"/>
    <property type="match status" value="1"/>
</dbReference>
<dbReference type="InterPro" id="IPR025827">
    <property type="entry name" value="Zn_ribbon_recom_dom"/>
</dbReference>
<dbReference type="SUPFAM" id="SSF53041">
    <property type="entry name" value="Resolvase-like"/>
    <property type="match status" value="1"/>
</dbReference>
<dbReference type="PROSITE" id="PS51736">
    <property type="entry name" value="RECOMBINASES_3"/>
    <property type="match status" value="1"/>
</dbReference>
<dbReference type="InterPro" id="IPR036162">
    <property type="entry name" value="Resolvase-like_N_sf"/>
</dbReference>
<dbReference type="RefSeq" id="WP_282589576.1">
    <property type="nucleotide sequence ID" value="NZ_JAMOIM010000114.1"/>
</dbReference>
<comment type="caution">
    <text evidence="3">The sequence shown here is derived from an EMBL/GenBank/DDBJ whole genome shotgun (WGS) entry which is preliminary data.</text>
</comment>
<dbReference type="EMBL" id="JAMOIM010000114">
    <property type="protein sequence ID" value="MCW6513205.1"/>
    <property type="molecule type" value="Genomic_DNA"/>
</dbReference>
<dbReference type="CDD" id="cd00338">
    <property type="entry name" value="Ser_Recombinase"/>
    <property type="match status" value="1"/>
</dbReference>
<evidence type="ECO:0000313" key="4">
    <source>
        <dbReference type="Proteomes" id="UP001165667"/>
    </source>
</evidence>
<name>A0AA42CS75_9HYPH</name>
<feature type="domain" description="Resolvase/invertase-type recombinase catalytic" evidence="1">
    <location>
        <begin position="14"/>
        <end position="165"/>
    </location>
</feature>
<dbReference type="InterPro" id="IPR050639">
    <property type="entry name" value="SSR_resolvase"/>
</dbReference>
<dbReference type="Gene3D" id="3.90.1750.20">
    <property type="entry name" value="Putative Large Serine Recombinase, Chain B, Domain 2"/>
    <property type="match status" value="1"/>
</dbReference>
<dbReference type="Pfam" id="PF13408">
    <property type="entry name" value="Zn_ribbon_recom"/>
    <property type="match status" value="1"/>
</dbReference>
<dbReference type="GO" id="GO:0000150">
    <property type="term" value="F:DNA strand exchange activity"/>
    <property type="evidence" value="ECO:0007669"/>
    <property type="project" value="InterPro"/>
</dbReference>
<dbReference type="PANTHER" id="PTHR30461">
    <property type="entry name" value="DNA-INVERTASE FROM LAMBDOID PROPHAGE"/>
    <property type="match status" value="1"/>
</dbReference>
<dbReference type="AlphaFoldDB" id="A0AA42CS75"/>
<dbReference type="Gene3D" id="3.40.50.1390">
    <property type="entry name" value="Resolvase, N-terminal catalytic domain"/>
    <property type="match status" value="1"/>
</dbReference>
<evidence type="ECO:0000259" key="2">
    <source>
        <dbReference type="PROSITE" id="PS51737"/>
    </source>
</evidence>
<dbReference type="InterPro" id="IPR006119">
    <property type="entry name" value="Resolv_N"/>
</dbReference>
<dbReference type="InterPro" id="IPR011109">
    <property type="entry name" value="DNA_bind_recombinase_dom"/>
</dbReference>
<dbReference type="PROSITE" id="PS51737">
    <property type="entry name" value="RECOMBINASE_DNA_BIND"/>
    <property type="match status" value="1"/>
</dbReference>
<dbReference type="PANTHER" id="PTHR30461:SF23">
    <property type="entry name" value="DNA RECOMBINASE-RELATED"/>
    <property type="match status" value="1"/>
</dbReference>
<evidence type="ECO:0000313" key="3">
    <source>
        <dbReference type="EMBL" id="MCW6513205.1"/>
    </source>
</evidence>
<dbReference type="Pfam" id="PF00239">
    <property type="entry name" value="Resolvase"/>
    <property type="match status" value="1"/>
</dbReference>
<keyword evidence="4" id="KW-1185">Reference proteome</keyword>
<dbReference type="GO" id="GO:0003677">
    <property type="term" value="F:DNA binding"/>
    <property type="evidence" value="ECO:0007669"/>
    <property type="project" value="InterPro"/>
</dbReference>